<evidence type="ECO:0000259" key="8">
    <source>
        <dbReference type="Pfam" id="PF04239"/>
    </source>
</evidence>
<comment type="caution">
    <text evidence="10">The sequence shown here is derived from an EMBL/GenBank/DDBJ whole genome shotgun (WGS) entry which is preliminary data.</text>
</comment>
<dbReference type="RefSeq" id="WP_190313773.1">
    <property type="nucleotide sequence ID" value="NZ_JACNYL010000002.1"/>
</dbReference>
<evidence type="ECO:0000256" key="3">
    <source>
        <dbReference type="ARBA" id="ARBA00022475"/>
    </source>
</evidence>
<protein>
    <submittedName>
        <fullName evidence="10">DUF421 domain-containing protein</fullName>
    </submittedName>
</protein>
<keyword evidence="6 7" id="KW-0472">Membrane</keyword>
<keyword evidence="4 7" id="KW-0812">Transmembrane</keyword>
<comment type="subcellular location">
    <subcellularLocation>
        <location evidence="1">Cell membrane</location>
        <topology evidence="1">Multi-pass membrane protein</topology>
    </subcellularLocation>
</comment>
<comment type="similarity">
    <text evidence="2">Belongs to the UPF0702 family.</text>
</comment>
<dbReference type="InterPro" id="IPR023090">
    <property type="entry name" value="UPF0702_alpha/beta_dom_sf"/>
</dbReference>
<dbReference type="Pfam" id="PF20730">
    <property type="entry name" value="YetF_N"/>
    <property type="match status" value="1"/>
</dbReference>
<dbReference type="Gene3D" id="3.30.240.20">
    <property type="entry name" value="bsu07140 like domains"/>
    <property type="match status" value="1"/>
</dbReference>
<dbReference type="PANTHER" id="PTHR34582:SF6">
    <property type="entry name" value="UPF0702 TRANSMEMBRANE PROTEIN YCAP"/>
    <property type="match status" value="1"/>
</dbReference>
<reference evidence="10 11" key="1">
    <citation type="submission" date="2020-08" db="EMBL/GenBank/DDBJ databases">
        <title>Sphingobacterium sp. DN00404 isolated from aquaculture water.</title>
        <authorList>
            <person name="Zhang M."/>
        </authorList>
    </citation>
    <scope>NUCLEOTIDE SEQUENCE [LARGE SCALE GENOMIC DNA]</scope>
    <source>
        <strain evidence="10 11">KCTC 42746</strain>
    </source>
</reference>
<evidence type="ECO:0000313" key="10">
    <source>
        <dbReference type="EMBL" id="MBD1422078.1"/>
    </source>
</evidence>
<evidence type="ECO:0000313" key="11">
    <source>
        <dbReference type="Proteomes" id="UP000651112"/>
    </source>
</evidence>
<feature type="transmembrane region" description="Helical" evidence="7">
    <location>
        <begin position="67"/>
        <end position="87"/>
    </location>
</feature>
<evidence type="ECO:0000256" key="2">
    <source>
        <dbReference type="ARBA" id="ARBA00006448"/>
    </source>
</evidence>
<proteinExistence type="inferred from homology"/>
<feature type="domain" description="YetF-like N-terminal transmembrane" evidence="9">
    <location>
        <begin position="13"/>
        <end position="86"/>
    </location>
</feature>
<evidence type="ECO:0000259" key="9">
    <source>
        <dbReference type="Pfam" id="PF20730"/>
    </source>
</evidence>
<evidence type="ECO:0000256" key="7">
    <source>
        <dbReference type="SAM" id="Phobius"/>
    </source>
</evidence>
<sequence>MEDIFFSDGKNLLKIIIATVVSYFAILAIIRTMGKRTLAKMNAFDFVVTVTLGSTLSSMLLNKVPVLDGTVAVLIIVSLQYLIAYLAQRSQTIEKTINSTPTILFYNGEFIKEALEKERITKEEVLAEIRSYRLEQLSEVRAVIMEINGTFSVIKKDSGEEPTSLKDLNPDI</sequence>
<accession>A0ABR7XSG8</accession>
<gene>
    <name evidence="10" type="ORF">H8B21_10895</name>
</gene>
<dbReference type="Pfam" id="PF04239">
    <property type="entry name" value="DUF421"/>
    <property type="match status" value="1"/>
</dbReference>
<feature type="domain" description="YetF C-terminal" evidence="8">
    <location>
        <begin position="89"/>
        <end position="158"/>
    </location>
</feature>
<dbReference type="InterPro" id="IPR048454">
    <property type="entry name" value="YetF_N"/>
</dbReference>
<organism evidence="10 11">
    <name type="scientific">Sphingobacterium chuzhouense</name>
    <dbReference type="NCBI Taxonomy" id="1742264"/>
    <lineage>
        <taxon>Bacteria</taxon>
        <taxon>Pseudomonadati</taxon>
        <taxon>Bacteroidota</taxon>
        <taxon>Sphingobacteriia</taxon>
        <taxon>Sphingobacteriales</taxon>
        <taxon>Sphingobacteriaceae</taxon>
        <taxon>Sphingobacterium</taxon>
    </lineage>
</organism>
<keyword evidence="3" id="KW-1003">Cell membrane</keyword>
<evidence type="ECO:0000256" key="5">
    <source>
        <dbReference type="ARBA" id="ARBA00022989"/>
    </source>
</evidence>
<evidence type="ECO:0000256" key="4">
    <source>
        <dbReference type="ARBA" id="ARBA00022692"/>
    </source>
</evidence>
<dbReference type="EMBL" id="JACNYL010000002">
    <property type="protein sequence ID" value="MBD1422078.1"/>
    <property type="molecule type" value="Genomic_DNA"/>
</dbReference>
<feature type="transmembrane region" description="Helical" evidence="7">
    <location>
        <begin position="12"/>
        <end position="30"/>
    </location>
</feature>
<dbReference type="PANTHER" id="PTHR34582">
    <property type="entry name" value="UPF0702 TRANSMEMBRANE PROTEIN YCAP"/>
    <property type="match status" value="1"/>
</dbReference>
<keyword evidence="11" id="KW-1185">Reference proteome</keyword>
<evidence type="ECO:0000256" key="1">
    <source>
        <dbReference type="ARBA" id="ARBA00004651"/>
    </source>
</evidence>
<keyword evidence="5 7" id="KW-1133">Transmembrane helix</keyword>
<dbReference type="Proteomes" id="UP000651112">
    <property type="component" value="Unassembled WGS sequence"/>
</dbReference>
<evidence type="ECO:0000256" key="6">
    <source>
        <dbReference type="ARBA" id="ARBA00023136"/>
    </source>
</evidence>
<name>A0ABR7XSG8_9SPHI</name>
<dbReference type="InterPro" id="IPR007353">
    <property type="entry name" value="DUF421"/>
</dbReference>